<evidence type="ECO:0008006" key="3">
    <source>
        <dbReference type="Google" id="ProtNLM"/>
    </source>
</evidence>
<reference evidence="2" key="1">
    <citation type="submission" date="2016-10" db="EMBL/GenBank/DDBJ databases">
        <authorList>
            <person name="Varghese N."/>
            <person name="Submissions S."/>
        </authorList>
    </citation>
    <scope>NUCLEOTIDE SEQUENCE [LARGE SCALE GENOMIC DNA]</scope>
    <source>
        <strain evidence="2">LMG 26383,CCUG 61248,R- 45681</strain>
    </source>
</reference>
<evidence type="ECO:0000313" key="2">
    <source>
        <dbReference type="Proteomes" id="UP000199664"/>
    </source>
</evidence>
<evidence type="ECO:0000313" key="1">
    <source>
        <dbReference type="EMBL" id="SEM32514.1"/>
    </source>
</evidence>
<sequence length="162" mass="17622">MLERMRVVDERPRVSNAIEAERLIEAVMETLSALSHVVGEETGLVKAGRLKDAMEREARKAELAGVYMKGVEQVKLNAVALARFAPERVKRLKSAHLAFQELIDLNQTVLATARAISESIMRDLAVDTNKQNRAPGYGPTATVGAGVFARPNAGPMVISKSL</sequence>
<protein>
    <recommendedName>
        <fullName evidence="3">FlgN protein</fullName>
    </recommendedName>
</protein>
<dbReference type="AlphaFoldDB" id="A0A1H7XFX8"/>
<dbReference type="EMBL" id="FOAN01000010">
    <property type="protein sequence ID" value="SEM32514.1"/>
    <property type="molecule type" value="Genomic_DNA"/>
</dbReference>
<organism evidence="1 2">
    <name type="scientific">Bosea lupini</name>
    <dbReference type="NCBI Taxonomy" id="1036779"/>
    <lineage>
        <taxon>Bacteria</taxon>
        <taxon>Pseudomonadati</taxon>
        <taxon>Pseudomonadota</taxon>
        <taxon>Alphaproteobacteria</taxon>
        <taxon>Hyphomicrobiales</taxon>
        <taxon>Boseaceae</taxon>
        <taxon>Bosea</taxon>
    </lineage>
</organism>
<dbReference type="RefSeq" id="WP_091840793.1">
    <property type="nucleotide sequence ID" value="NZ_FOAN01000010.1"/>
</dbReference>
<dbReference type="Proteomes" id="UP000199664">
    <property type="component" value="Unassembled WGS sequence"/>
</dbReference>
<gene>
    <name evidence="1" type="ORF">SAMN04515666_1103</name>
</gene>
<accession>A0A1H7XFX8</accession>
<proteinExistence type="predicted"/>
<keyword evidence="2" id="KW-1185">Reference proteome</keyword>
<dbReference type="OrthoDB" id="7677847at2"/>
<name>A0A1H7XFX8_9HYPH</name>
<dbReference type="STRING" id="1036779.SAMN04515666_1103"/>